<dbReference type="SUPFAM" id="SSF48264">
    <property type="entry name" value="Cytochrome P450"/>
    <property type="match status" value="1"/>
</dbReference>
<organism evidence="2 3">
    <name type="scientific">Camelina sativa</name>
    <name type="common">False flax</name>
    <name type="synonym">Myagrum sativum</name>
    <dbReference type="NCBI Taxonomy" id="90675"/>
    <lineage>
        <taxon>Eukaryota</taxon>
        <taxon>Viridiplantae</taxon>
        <taxon>Streptophyta</taxon>
        <taxon>Embryophyta</taxon>
        <taxon>Tracheophyta</taxon>
        <taxon>Spermatophyta</taxon>
        <taxon>Magnoliopsida</taxon>
        <taxon>eudicotyledons</taxon>
        <taxon>Gunneridae</taxon>
        <taxon>Pentapetalae</taxon>
        <taxon>rosids</taxon>
        <taxon>malvids</taxon>
        <taxon>Brassicales</taxon>
        <taxon>Brassicaceae</taxon>
        <taxon>Camelineae</taxon>
        <taxon>Camelina</taxon>
    </lineage>
</organism>
<comment type="similarity">
    <text evidence="1">Belongs to the cytochrome P450 family.</text>
</comment>
<keyword evidence="1" id="KW-0560">Oxidoreductase</keyword>
<name>A0ABM1QUR5_CAMSA</name>
<dbReference type="InterPro" id="IPR001128">
    <property type="entry name" value="Cyt_P450"/>
</dbReference>
<dbReference type="InterPro" id="IPR051382">
    <property type="entry name" value="CYP450_AA/FA_Hydroxylases"/>
</dbReference>
<keyword evidence="1" id="KW-0479">Metal-binding</keyword>
<keyword evidence="1" id="KW-0503">Monooxygenase</keyword>
<dbReference type="PRINTS" id="PR00463">
    <property type="entry name" value="EP450I"/>
</dbReference>
<dbReference type="Proteomes" id="UP000694864">
    <property type="component" value="Chromosome 13"/>
</dbReference>
<reference evidence="2" key="1">
    <citation type="journal article" date="2014" name="Nat. Commun.">
        <title>The emerging biofuel crop Camelina sativa retains a highly undifferentiated hexaploid genome structure.</title>
        <authorList>
            <person name="Kagale S."/>
            <person name="Koh C."/>
            <person name="Nixon J."/>
            <person name="Bollina V."/>
            <person name="Clarke W.E."/>
            <person name="Tuteja R."/>
            <person name="Spillane C."/>
            <person name="Robinson S.J."/>
            <person name="Links M.G."/>
            <person name="Clarke C."/>
            <person name="Higgins E.E."/>
            <person name="Huebert T."/>
            <person name="Sharpe A.G."/>
            <person name="Parkin I.A."/>
        </authorList>
    </citation>
    <scope>NUCLEOTIDE SEQUENCE [LARGE SCALE GENOMIC DNA]</scope>
    <source>
        <strain evidence="2">cv. DH55</strain>
    </source>
</reference>
<dbReference type="PRINTS" id="PR00385">
    <property type="entry name" value="P450"/>
</dbReference>
<keyword evidence="2" id="KW-1185">Reference proteome</keyword>
<dbReference type="GeneID" id="104737845"/>
<evidence type="ECO:0000256" key="1">
    <source>
        <dbReference type="RuleBase" id="RU000461"/>
    </source>
</evidence>
<reference evidence="3" key="2">
    <citation type="submission" date="2025-08" db="UniProtKB">
        <authorList>
            <consortium name="RefSeq"/>
        </authorList>
    </citation>
    <scope>IDENTIFICATION</scope>
    <source>
        <tissue evidence="3">Leaf</tissue>
    </source>
</reference>
<dbReference type="PANTHER" id="PTHR47949">
    <property type="entry name" value="CYTOCHROME P450 703A2-RELATED-RELATED"/>
    <property type="match status" value="1"/>
</dbReference>
<dbReference type="Pfam" id="PF00067">
    <property type="entry name" value="p450"/>
    <property type="match status" value="1"/>
</dbReference>
<dbReference type="RefSeq" id="XP_019090503.1">
    <property type="nucleotide sequence ID" value="XM_019234958.1"/>
</dbReference>
<accession>A0ABM1QUR5</accession>
<dbReference type="PANTHER" id="PTHR47949:SF4">
    <property type="entry name" value="TYROSINE N-MONOOXYGENASE"/>
    <property type="match status" value="1"/>
</dbReference>
<dbReference type="Gene3D" id="1.10.630.10">
    <property type="entry name" value="Cytochrome P450"/>
    <property type="match status" value="1"/>
</dbReference>
<protein>
    <submittedName>
        <fullName evidence="3">Phenylalanine N-monooxygenase</fullName>
    </submittedName>
</protein>
<keyword evidence="1" id="KW-0349">Heme</keyword>
<gene>
    <name evidence="3" type="primary">LOC104737845</name>
</gene>
<evidence type="ECO:0000313" key="3">
    <source>
        <dbReference type="RefSeq" id="XP_019090503.1"/>
    </source>
</evidence>
<keyword evidence="1" id="KW-0408">Iron</keyword>
<evidence type="ECO:0000313" key="2">
    <source>
        <dbReference type="Proteomes" id="UP000694864"/>
    </source>
</evidence>
<sequence>MHIGLYMKELMLATVDNPSNAAEWAMAEMINEPSIMQKAVEEIDTVVGKDRLVLESDLPNLNYVKACVKEAFRLHPVAPFNLPHMSTANAVVDGYFIPKGSHVLISRMGIGRNPSVWDKPLKFDPERHLGNNICVELYDPDLNIISFSAGRRGCMGVDIGSAMTYMLLARLIQGFTWSPVSGENKVDLSESKSDLFMAKPLHAVATPRLAAHVYPA</sequence>
<dbReference type="InterPro" id="IPR017972">
    <property type="entry name" value="Cyt_P450_CS"/>
</dbReference>
<proteinExistence type="inferred from homology"/>
<dbReference type="InterPro" id="IPR002401">
    <property type="entry name" value="Cyt_P450_E_grp-I"/>
</dbReference>
<dbReference type="PROSITE" id="PS00086">
    <property type="entry name" value="CYTOCHROME_P450"/>
    <property type="match status" value="1"/>
</dbReference>
<dbReference type="InterPro" id="IPR036396">
    <property type="entry name" value="Cyt_P450_sf"/>
</dbReference>